<dbReference type="GO" id="GO:0005886">
    <property type="term" value="C:plasma membrane"/>
    <property type="evidence" value="ECO:0007669"/>
    <property type="project" value="UniProtKB-SubCell"/>
</dbReference>
<feature type="transmembrane region" description="Helical" evidence="6">
    <location>
        <begin position="161"/>
        <end position="185"/>
    </location>
</feature>
<organism evidence="7 8">
    <name type="scientific">Alterirhizorhabdus solaris</name>
    <dbReference type="NCBI Taxonomy" id="2529389"/>
    <lineage>
        <taxon>Bacteria</taxon>
        <taxon>Pseudomonadati</taxon>
        <taxon>Pseudomonadota</taxon>
        <taxon>Alphaproteobacteria</taxon>
        <taxon>Sphingomonadales</taxon>
        <taxon>Rhizorhabdaceae</taxon>
        <taxon>Alterirhizorhabdus</taxon>
    </lineage>
</organism>
<evidence type="ECO:0000256" key="5">
    <source>
        <dbReference type="ARBA" id="ARBA00023136"/>
    </source>
</evidence>
<sequence>MRSIRAVRGHWVAVRDARARGQDARHPWKIPLAGWLDVLVRTRRKTFAEHLTLLASGIAYHAFLTLVPTVVAIALIYGMIATPSRVAHDMASLIDIVPAGGQVLLTERLTHGMGSRQRDVIGAASTVLLTLYTAALFARAVMAAMNLVYRQPRRPSFLKRWVVAAMIALSGGLFLLMALCGIALLGYVQDFLPDGTPLLWNAVRLGFWTTMAVATGAGFMLLYRYAPAREDARWAWCLPGALVATLLWLAATYGFGVYVANFARYDAAYGSLAAVVVLQVWMFLSAVALLLGARLNVELELQTTIDTTTGMPRPAGQRGAVAADRVEAGTLSQENAA</sequence>
<dbReference type="InterPro" id="IPR017039">
    <property type="entry name" value="Virul_fac_BrkB"/>
</dbReference>
<evidence type="ECO:0000256" key="6">
    <source>
        <dbReference type="SAM" id="Phobius"/>
    </source>
</evidence>
<dbReference type="PIRSF" id="PIRSF035875">
    <property type="entry name" value="RNase_BN"/>
    <property type="match status" value="1"/>
</dbReference>
<dbReference type="AlphaFoldDB" id="A0A558R8N3"/>
<dbReference type="OrthoDB" id="9781030at2"/>
<keyword evidence="3 6" id="KW-0812">Transmembrane</keyword>
<dbReference type="Proteomes" id="UP000318681">
    <property type="component" value="Unassembled WGS sequence"/>
</dbReference>
<feature type="transmembrane region" description="Helical" evidence="6">
    <location>
        <begin position="267"/>
        <end position="291"/>
    </location>
</feature>
<dbReference type="EMBL" id="VNIM01000017">
    <property type="protein sequence ID" value="TVV75745.1"/>
    <property type="molecule type" value="Genomic_DNA"/>
</dbReference>
<dbReference type="Pfam" id="PF03631">
    <property type="entry name" value="Virul_fac_BrkB"/>
    <property type="match status" value="1"/>
</dbReference>
<name>A0A558R8N3_9SPHN</name>
<evidence type="ECO:0000256" key="3">
    <source>
        <dbReference type="ARBA" id="ARBA00022692"/>
    </source>
</evidence>
<comment type="caution">
    <text evidence="7">The sequence shown here is derived from an EMBL/GenBank/DDBJ whole genome shotgun (WGS) entry which is preliminary data.</text>
</comment>
<gene>
    <name evidence="7" type="ORF">FOY91_06195</name>
</gene>
<evidence type="ECO:0000256" key="4">
    <source>
        <dbReference type="ARBA" id="ARBA00022989"/>
    </source>
</evidence>
<feature type="transmembrane region" description="Helical" evidence="6">
    <location>
        <begin position="205"/>
        <end position="223"/>
    </location>
</feature>
<comment type="subcellular location">
    <subcellularLocation>
        <location evidence="1">Cell membrane</location>
        <topology evidence="1">Multi-pass membrane protein</topology>
    </subcellularLocation>
</comment>
<dbReference type="NCBIfam" id="TIGR00765">
    <property type="entry name" value="yihY_not_rbn"/>
    <property type="match status" value="1"/>
</dbReference>
<evidence type="ECO:0000256" key="2">
    <source>
        <dbReference type="ARBA" id="ARBA00022475"/>
    </source>
</evidence>
<keyword evidence="8" id="KW-1185">Reference proteome</keyword>
<keyword evidence="5 6" id="KW-0472">Membrane</keyword>
<evidence type="ECO:0000256" key="1">
    <source>
        <dbReference type="ARBA" id="ARBA00004651"/>
    </source>
</evidence>
<accession>A0A558R8N3</accession>
<keyword evidence="2" id="KW-1003">Cell membrane</keyword>
<feature type="transmembrane region" description="Helical" evidence="6">
    <location>
        <begin position="120"/>
        <end position="149"/>
    </location>
</feature>
<dbReference type="PANTHER" id="PTHR30213">
    <property type="entry name" value="INNER MEMBRANE PROTEIN YHJD"/>
    <property type="match status" value="1"/>
</dbReference>
<evidence type="ECO:0000313" key="8">
    <source>
        <dbReference type="Proteomes" id="UP000318681"/>
    </source>
</evidence>
<dbReference type="PANTHER" id="PTHR30213:SF0">
    <property type="entry name" value="UPF0761 MEMBRANE PROTEIN YIHY"/>
    <property type="match status" value="1"/>
</dbReference>
<protein>
    <submittedName>
        <fullName evidence="7">YihY/virulence factor BrkB family protein</fullName>
    </submittedName>
</protein>
<keyword evidence="4 6" id="KW-1133">Transmembrane helix</keyword>
<evidence type="ECO:0000313" key="7">
    <source>
        <dbReference type="EMBL" id="TVV75745.1"/>
    </source>
</evidence>
<reference evidence="7 8" key="1">
    <citation type="submission" date="2019-07" db="EMBL/GenBank/DDBJ databases">
        <title>Sphingomonas solaris sp. nov., isolated from a solar panel from Boston, Massachusetts.</title>
        <authorList>
            <person name="Tanner K."/>
            <person name="Pascual J."/>
            <person name="Mancuso C."/>
            <person name="Pereto J."/>
            <person name="Khalil A."/>
            <person name="Vilanova C."/>
        </authorList>
    </citation>
    <scope>NUCLEOTIDE SEQUENCE [LARGE SCALE GENOMIC DNA]</scope>
    <source>
        <strain evidence="7 8">R4DWN</strain>
    </source>
</reference>
<feature type="transmembrane region" description="Helical" evidence="6">
    <location>
        <begin position="51"/>
        <end position="80"/>
    </location>
</feature>
<proteinExistence type="predicted"/>
<feature type="transmembrane region" description="Helical" evidence="6">
    <location>
        <begin position="235"/>
        <end position="255"/>
    </location>
</feature>